<organism evidence="1 2">
    <name type="scientific">Candidatus Nitrosocosmicus oleophilus</name>
    <dbReference type="NCBI Taxonomy" id="1353260"/>
    <lineage>
        <taxon>Archaea</taxon>
        <taxon>Nitrososphaerota</taxon>
        <taxon>Nitrososphaeria</taxon>
        <taxon>Nitrososphaerales</taxon>
        <taxon>Nitrososphaeraceae</taxon>
        <taxon>Candidatus Nitrosocosmicus</taxon>
    </lineage>
</organism>
<sequence length="71" mass="7616">MTHVAKITEIVGSSGKSWEDAVQVALTEATKTIRGITGIELTDMTARVDPNTGKISEYHSTVKIAFGVEHS</sequence>
<dbReference type="InterPro" id="IPR009923">
    <property type="entry name" value="Dodecin"/>
</dbReference>
<gene>
    <name evidence="1" type="ORF">NMY3_01721</name>
</gene>
<proteinExistence type="predicted"/>
<dbReference type="Pfam" id="PF07311">
    <property type="entry name" value="Dodecin"/>
    <property type="match status" value="1"/>
</dbReference>
<dbReference type="Proteomes" id="UP000058925">
    <property type="component" value="Chromosome"/>
</dbReference>
<dbReference type="EMBL" id="CP012850">
    <property type="protein sequence ID" value="ALI35924.1"/>
    <property type="molecule type" value="Genomic_DNA"/>
</dbReference>
<dbReference type="InterPro" id="IPR025543">
    <property type="entry name" value="Dodecin-like"/>
</dbReference>
<accession>A0A654LWS0</accession>
<dbReference type="InterPro" id="IPR036694">
    <property type="entry name" value="Dodecin-like_sf"/>
</dbReference>
<keyword evidence="2" id="KW-1185">Reference proteome</keyword>
<dbReference type="RefSeq" id="WP_196818291.1">
    <property type="nucleotide sequence ID" value="NZ_CP012850.1"/>
</dbReference>
<reference evidence="2" key="1">
    <citation type="submission" date="2015-10" db="EMBL/GenBank/DDBJ databases">
        <title>Niche specialization of a soil ammonia-oxidizing archaeon, Candidatus Nitrosocosmicus oleophilus.</title>
        <authorList>
            <person name="Jung M.-Y."/>
            <person name="Rhee S.-K."/>
        </authorList>
    </citation>
    <scope>NUCLEOTIDE SEQUENCE [LARGE SCALE GENOMIC DNA]</scope>
    <source>
        <strain evidence="2">MY3</strain>
    </source>
</reference>
<dbReference type="Gene3D" id="3.30.1660.10">
    <property type="entry name" value="Flavin-binding protein dodecin"/>
    <property type="match status" value="1"/>
</dbReference>
<evidence type="ECO:0008006" key="3">
    <source>
        <dbReference type="Google" id="ProtNLM"/>
    </source>
</evidence>
<evidence type="ECO:0000313" key="1">
    <source>
        <dbReference type="EMBL" id="ALI35924.1"/>
    </source>
</evidence>
<dbReference type="KEGG" id="taa:NMY3_01721"/>
<dbReference type="OrthoDB" id="187186at2157"/>
<evidence type="ECO:0000313" key="2">
    <source>
        <dbReference type="Proteomes" id="UP000058925"/>
    </source>
</evidence>
<dbReference type="SUPFAM" id="SSF89807">
    <property type="entry name" value="Dodecin-like"/>
    <property type="match status" value="1"/>
</dbReference>
<dbReference type="AlphaFoldDB" id="A0A654LWS0"/>
<name>A0A654LWS0_9ARCH</name>
<dbReference type="PANTHER" id="PTHR39324">
    <property type="entry name" value="CALCIUM DODECIN"/>
    <property type="match status" value="1"/>
</dbReference>
<dbReference type="GeneID" id="60421732"/>
<dbReference type="PANTHER" id="PTHR39324:SF1">
    <property type="entry name" value="CALCIUM DODECIN"/>
    <property type="match status" value="1"/>
</dbReference>
<protein>
    <recommendedName>
        <fullName evidence="3">Dodecin</fullName>
    </recommendedName>
</protein>